<reference evidence="2" key="1">
    <citation type="submission" date="2020-12" db="EMBL/GenBank/DDBJ databases">
        <authorList>
            <person name="Rodrigo-Torres L."/>
            <person name="Arahal R. D."/>
            <person name="Lucena T."/>
        </authorList>
    </citation>
    <scope>NUCLEOTIDE SEQUENCE</scope>
    <source>
        <strain evidence="2">CECT 9390</strain>
    </source>
</reference>
<keyword evidence="1" id="KW-1133">Transmembrane helix</keyword>
<keyword evidence="3" id="KW-1185">Reference proteome</keyword>
<feature type="transmembrane region" description="Helical" evidence="1">
    <location>
        <begin position="272"/>
        <end position="294"/>
    </location>
</feature>
<feature type="transmembrane region" description="Helical" evidence="1">
    <location>
        <begin position="6"/>
        <end position="27"/>
    </location>
</feature>
<dbReference type="AlphaFoldDB" id="A0A9N8QT24"/>
<dbReference type="Proteomes" id="UP000662618">
    <property type="component" value="Unassembled WGS sequence"/>
</dbReference>
<proteinExistence type="predicted"/>
<evidence type="ECO:0000313" key="2">
    <source>
        <dbReference type="EMBL" id="CAD7811653.1"/>
    </source>
</evidence>
<gene>
    <name evidence="2" type="ORF">CHRY9390_02393</name>
</gene>
<sequence>MNFKLIEVAIGLIFVYLLLSIFAMVFMEMISTFLRMRGELLKSTIEKMLFNKNENPGKINKFYDQPLVLFLGDDVTTWSFLDRFISKKFKKLPSYLKCEDFYSTFLTFINDEKFSDSLTEIDDKISAAPFAENTKSHLRFLIQKSKGDVVNFKKEISAWFEECMTRANTWYSRKVQYILLFLGFLIAVSVNGDTLRMIQKLNNDEKLRNELVKSASDYIKENPDAPKAKTDVLKTKIGEEYNSLISESHQLLGWEKNLNKKYFEDQFDVQNILVKFLGFLLTAIAISLGSNFWFDLLKRLLNIRTLGKPTQSNQ</sequence>
<dbReference type="RefSeq" id="WP_162088664.1">
    <property type="nucleotide sequence ID" value="NZ_CAJIMS010000001.1"/>
</dbReference>
<evidence type="ECO:0000313" key="3">
    <source>
        <dbReference type="Proteomes" id="UP000662618"/>
    </source>
</evidence>
<feature type="transmembrane region" description="Helical" evidence="1">
    <location>
        <begin position="175"/>
        <end position="192"/>
    </location>
</feature>
<protein>
    <submittedName>
        <fullName evidence="2">Uncharacterized protein</fullName>
    </submittedName>
</protein>
<dbReference type="EMBL" id="CAJIMS010000001">
    <property type="protein sequence ID" value="CAD7811653.1"/>
    <property type="molecule type" value="Genomic_DNA"/>
</dbReference>
<accession>A0A9N8QT24</accession>
<comment type="caution">
    <text evidence="2">The sequence shown here is derived from an EMBL/GenBank/DDBJ whole genome shotgun (WGS) entry which is preliminary data.</text>
</comment>
<name>A0A9N8QT24_9FLAO</name>
<keyword evidence="1" id="KW-0472">Membrane</keyword>
<organism evidence="2 3">
    <name type="scientific">Chryseobacterium aquaeductus</name>
    <dbReference type="NCBI Taxonomy" id="2675056"/>
    <lineage>
        <taxon>Bacteria</taxon>
        <taxon>Pseudomonadati</taxon>
        <taxon>Bacteroidota</taxon>
        <taxon>Flavobacteriia</taxon>
        <taxon>Flavobacteriales</taxon>
        <taxon>Weeksellaceae</taxon>
        <taxon>Chryseobacterium group</taxon>
        <taxon>Chryseobacterium</taxon>
    </lineage>
</organism>
<keyword evidence="1" id="KW-0812">Transmembrane</keyword>
<evidence type="ECO:0000256" key="1">
    <source>
        <dbReference type="SAM" id="Phobius"/>
    </source>
</evidence>